<feature type="domain" description="DUF4397" evidence="2">
    <location>
        <begin position="32"/>
        <end position="147"/>
    </location>
</feature>
<proteinExistence type="predicted"/>
<evidence type="ECO:0000256" key="1">
    <source>
        <dbReference type="SAM" id="SignalP"/>
    </source>
</evidence>
<reference evidence="3 4" key="1">
    <citation type="submission" date="2010-12" db="EMBL/GenBank/DDBJ databases">
        <title>Complete sequence of Bacillus cellulosilyticus DSM 2522.</title>
        <authorList>
            <consortium name="US DOE Joint Genome Institute"/>
            <person name="Lucas S."/>
            <person name="Copeland A."/>
            <person name="Lapidus A."/>
            <person name="Cheng J.-F."/>
            <person name="Bruce D."/>
            <person name="Goodwin L."/>
            <person name="Pitluck S."/>
            <person name="Chertkov O."/>
            <person name="Detter J.C."/>
            <person name="Han C."/>
            <person name="Tapia R."/>
            <person name="Land M."/>
            <person name="Hauser L."/>
            <person name="Jeffries C."/>
            <person name="Kyrpides N."/>
            <person name="Ivanova N."/>
            <person name="Mikhailova N."/>
            <person name="Brumm P."/>
            <person name="Mead D."/>
            <person name="Woyke T."/>
        </authorList>
    </citation>
    <scope>NUCLEOTIDE SEQUENCE [LARGE SCALE GENOMIC DNA]</scope>
    <source>
        <strain evidence="4">ATCC 21833 / DSM 2522 / FERM P-1141 / JCM 9156 / N-4</strain>
    </source>
</reference>
<sequence precursor="true">MKKYMISIVVMLFCLYIPNIAHANQLEEAVSLRVIHSSVDAPNIDVYINKDKAFGEITFQQLTDYATLQKGTYKVKIYTNGADPKREKPIVSKKIKVKNGEAFTLAIIDEKDSVDMMVINDNNHSNNDSPQLRLVHLSPDTYSLDVYCKENIMIENISYLEVANYKELGGNQFDVEIKQHGKDEVIYEIPNLQLADKSSYSIYAVGLLKGEPNINFIIAKDHYEQ</sequence>
<dbReference type="eggNOG" id="COG1404">
    <property type="taxonomic scope" value="Bacteria"/>
</dbReference>
<gene>
    <name evidence="3" type="ordered locus">Bcell_1953</name>
</gene>
<name>E6U099_EVAC2</name>
<dbReference type="InterPro" id="IPR025510">
    <property type="entry name" value="DUF4397"/>
</dbReference>
<accession>E6U099</accession>
<dbReference type="Pfam" id="PF14344">
    <property type="entry name" value="DUF4397"/>
    <property type="match status" value="1"/>
</dbReference>
<dbReference type="STRING" id="649639.Bcell_1953"/>
<feature type="chain" id="PRO_5003212511" description="DUF4397 domain-containing protein" evidence="1">
    <location>
        <begin position="24"/>
        <end position="225"/>
    </location>
</feature>
<feature type="signal peptide" evidence="1">
    <location>
        <begin position="1"/>
        <end position="23"/>
    </location>
</feature>
<dbReference type="RefSeq" id="WP_013488551.1">
    <property type="nucleotide sequence ID" value="NC_014829.1"/>
</dbReference>
<evidence type="ECO:0000313" key="4">
    <source>
        <dbReference type="Proteomes" id="UP000001401"/>
    </source>
</evidence>
<dbReference type="KEGG" id="bco:Bcell_1953"/>
<evidence type="ECO:0000313" key="3">
    <source>
        <dbReference type="EMBL" id="ADU30215.1"/>
    </source>
</evidence>
<keyword evidence="1" id="KW-0732">Signal</keyword>
<protein>
    <recommendedName>
        <fullName evidence="2">DUF4397 domain-containing protein</fullName>
    </recommendedName>
</protein>
<dbReference type="HOGENOM" id="CLU_069060_1_1_9"/>
<organism evidence="3 4">
    <name type="scientific">Evansella cellulosilytica (strain ATCC 21833 / DSM 2522 / FERM P-1141 / JCM 9156 / N-4)</name>
    <name type="common">Bacillus cellulosilyticus</name>
    <dbReference type="NCBI Taxonomy" id="649639"/>
    <lineage>
        <taxon>Bacteria</taxon>
        <taxon>Bacillati</taxon>
        <taxon>Bacillota</taxon>
        <taxon>Bacilli</taxon>
        <taxon>Bacillales</taxon>
        <taxon>Bacillaceae</taxon>
        <taxon>Evansella</taxon>
    </lineage>
</organism>
<dbReference type="AlphaFoldDB" id="E6U099"/>
<dbReference type="OrthoDB" id="9783299at2"/>
<dbReference type="EMBL" id="CP002394">
    <property type="protein sequence ID" value="ADU30215.1"/>
    <property type="molecule type" value="Genomic_DNA"/>
</dbReference>
<evidence type="ECO:0000259" key="2">
    <source>
        <dbReference type="Pfam" id="PF14344"/>
    </source>
</evidence>
<keyword evidence="4" id="KW-1185">Reference proteome</keyword>
<dbReference type="Proteomes" id="UP000001401">
    <property type="component" value="Chromosome"/>
</dbReference>